<dbReference type="PROSITE" id="PS50977">
    <property type="entry name" value="HTH_TETR_2"/>
    <property type="match status" value="1"/>
</dbReference>
<dbReference type="RefSeq" id="WP_201958077.1">
    <property type="nucleotide sequence ID" value="NZ_JAERRJ010000022.1"/>
</dbReference>
<dbReference type="InterPro" id="IPR050109">
    <property type="entry name" value="HTH-type_TetR-like_transc_reg"/>
</dbReference>
<organism evidence="4 5">
    <name type="scientific">Nocardia acididurans</name>
    <dbReference type="NCBI Taxonomy" id="2802282"/>
    <lineage>
        <taxon>Bacteria</taxon>
        <taxon>Bacillati</taxon>
        <taxon>Actinomycetota</taxon>
        <taxon>Actinomycetes</taxon>
        <taxon>Mycobacteriales</taxon>
        <taxon>Nocardiaceae</taxon>
        <taxon>Nocardia</taxon>
    </lineage>
</organism>
<keyword evidence="1 2" id="KW-0238">DNA-binding</keyword>
<feature type="DNA-binding region" description="H-T-H motif" evidence="2">
    <location>
        <begin position="44"/>
        <end position="63"/>
    </location>
</feature>
<feature type="domain" description="HTH tetR-type" evidence="3">
    <location>
        <begin position="21"/>
        <end position="81"/>
    </location>
</feature>
<reference evidence="4 5" key="1">
    <citation type="submission" date="2021-01" db="EMBL/GenBank/DDBJ databases">
        <title>WGS of actinomycetes isolated from Thailand.</title>
        <authorList>
            <person name="Thawai C."/>
        </authorList>
    </citation>
    <scope>NUCLEOTIDE SEQUENCE [LARGE SCALE GENOMIC DNA]</scope>
    <source>
        <strain evidence="4 5">LPG 2</strain>
    </source>
</reference>
<dbReference type="PANTHER" id="PTHR30055:SF223">
    <property type="entry name" value="HTH-TYPE TRANSCRIPTIONAL REGULATOR UIDR"/>
    <property type="match status" value="1"/>
</dbReference>
<protein>
    <submittedName>
        <fullName evidence="4">TetR family transcriptional regulator</fullName>
    </submittedName>
</protein>
<sequence length="210" mass="22890">MAELGVPEGMLRRVPRQARSRERLGRMLAAADRVIAVEGVGALSMIRIAAEADVSVGAVYQYLPDKDAVLEALAVAYLERIEGVLEGLIAVAGEQDWGDPAEVLVEVFAGIYRGEPGFRALWFGRQPTAATWAADRAHKERMAAGLHRFIRAQDLLPERDWLAGACMSAHLMADALMQEAFRRDPEGDPAVLRELKAAIRGYLAELAGRG</sequence>
<dbReference type="InterPro" id="IPR041674">
    <property type="entry name" value="TetR_C_22"/>
</dbReference>
<dbReference type="InterPro" id="IPR009057">
    <property type="entry name" value="Homeodomain-like_sf"/>
</dbReference>
<evidence type="ECO:0000256" key="2">
    <source>
        <dbReference type="PROSITE-ProRule" id="PRU00335"/>
    </source>
</evidence>
<comment type="caution">
    <text evidence="4">The sequence shown here is derived from an EMBL/GenBank/DDBJ whole genome shotgun (WGS) entry which is preliminary data.</text>
</comment>
<evidence type="ECO:0000313" key="5">
    <source>
        <dbReference type="Proteomes" id="UP000602198"/>
    </source>
</evidence>
<proteinExistence type="predicted"/>
<dbReference type="Gene3D" id="1.10.357.10">
    <property type="entry name" value="Tetracycline Repressor, domain 2"/>
    <property type="match status" value="1"/>
</dbReference>
<evidence type="ECO:0000256" key="1">
    <source>
        <dbReference type="ARBA" id="ARBA00023125"/>
    </source>
</evidence>
<evidence type="ECO:0000259" key="3">
    <source>
        <dbReference type="PROSITE" id="PS50977"/>
    </source>
</evidence>
<gene>
    <name evidence="4" type="ORF">JK358_36980</name>
</gene>
<evidence type="ECO:0000313" key="4">
    <source>
        <dbReference type="EMBL" id="MBL1080005.1"/>
    </source>
</evidence>
<dbReference type="EMBL" id="JAERRJ010000022">
    <property type="protein sequence ID" value="MBL1080005.1"/>
    <property type="molecule type" value="Genomic_DNA"/>
</dbReference>
<dbReference type="Pfam" id="PF17928">
    <property type="entry name" value="TetR_C_22"/>
    <property type="match status" value="1"/>
</dbReference>
<dbReference type="Proteomes" id="UP000602198">
    <property type="component" value="Unassembled WGS sequence"/>
</dbReference>
<accession>A0ABS1MIY0</accession>
<dbReference type="InterPro" id="IPR001647">
    <property type="entry name" value="HTH_TetR"/>
</dbReference>
<dbReference type="PANTHER" id="PTHR30055">
    <property type="entry name" value="HTH-TYPE TRANSCRIPTIONAL REGULATOR RUTR"/>
    <property type="match status" value="1"/>
</dbReference>
<keyword evidence="5" id="KW-1185">Reference proteome</keyword>
<name>A0ABS1MIY0_9NOCA</name>
<dbReference type="SUPFAM" id="SSF46689">
    <property type="entry name" value="Homeodomain-like"/>
    <property type="match status" value="1"/>
</dbReference>
<dbReference type="Pfam" id="PF00440">
    <property type="entry name" value="TetR_N"/>
    <property type="match status" value="1"/>
</dbReference>